<protein>
    <submittedName>
        <fullName evidence="1">Uncharacterized protein</fullName>
    </submittedName>
</protein>
<dbReference type="Proteomes" id="UP000059419">
    <property type="component" value="Plasmid pEM01"/>
</dbReference>
<organism evidence="1 2">
    <name type="scientific">Duffyella gerundensis</name>
    <dbReference type="NCBI Taxonomy" id="1619313"/>
    <lineage>
        <taxon>Bacteria</taxon>
        <taxon>Pseudomonadati</taxon>
        <taxon>Pseudomonadota</taxon>
        <taxon>Gammaproteobacteria</taxon>
        <taxon>Enterobacterales</taxon>
        <taxon>Erwiniaceae</taxon>
        <taxon>Duffyella</taxon>
    </lineage>
</organism>
<dbReference type="AlphaFoldDB" id="A0A0U5L7A6"/>
<dbReference type="RefSeq" id="WP_067435842.1">
    <property type="nucleotide sequence ID" value="NZ_CP073263.1"/>
</dbReference>
<evidence type="ECO:0000313" key="2">
    <source>
        <dbReference type="Proteomes" id="UP000059419"/>
    </source>
</evidence>
<evidence type="ECO:0000313" key="1">
    <source>
        <dbReference type="EMBL" id="CUU25791.1"/>
    </source>
</evidence>
<sequence>MKQTHCIPEIYNPALPLSVKCAIVSQLCQALAVHRGVSSTQLRKDLLEKLHVDCENLEANPVGMLLLYEYLHSQRPAACSASVVERVH</sequence>
<dbReference type="PATRIC" id="fig|1619313.3.peg.3692"/>
<dbReference type="EMBL" id="LN907828">
    <property type="protein sequence ID" value="CUU25791.1"/>
    <property type="molecule type" value="Genomic_DNA"/>
</dbReference>
<reference evidence="2" key="1">
    <citation type="submission" date="2015-11" db="EMBL/GenBank/DDBJ databases">
        <authorList>
            <person name="Blom J."/>
        </authorList>
    </citation>
    <scope>NUCLEOTIDE SEQUENCE [LARGE SCALE GENOMIC DNA]</scope>
    <source>
        <plasmid evidence="2">pEM01</plasmid>
    </source>
</reference>
<dbReference type="GeneID" id="84615076"/>
<dbReference type="KEGG" id="ege:EM595_p0091"/>
<accession>A0A0U5L7A6</accession>
<keyword evidence="2" id="KW-1185">Reference proteome</keyword>
<geneLocation type="plasmid" evidence="2">
    <name>pEM01</name>
</geneLocation>
<name>A0A0U5L7A6_9GAMM</name>
<gene>
    <name evidence="1" type="ORF">EM595_p0091</name>
</gene>
<dbReference type="OrthoDB" id="6555816at2"/>
<proteinExistence type="predicted"/>